<dbReference type="EMBL" id="CM056742">
    <property type="protein sequence ID" value="KAJ8676177.1"/>
    <property type="molecule type" value="Genomic_DNA"/>
</dbReference>
<evidence type="ECO:0000313" key="2">
    <source>
        <dbReference type="Proteomes" id="UP001239111"/>
    </source>
</evidence>
<organism evidence="1 2">
    <name type="scientific">Eretmocerus hayati</name>
    <dbReference type="NCBI Taxonomy" id="131215"/>
    <lineage>
        <taxon>Eukaryota</taxon>
        <taxon>Metazoa</taxon>
        <taxon>Ecdysozoa</taxon>
        <taxon>Arthropoda</taxon>
        <taxon>Hexapoda</taxon>
        <taxon>Insecta</taxon>
        <taxon>Pterygota</taxon>
        <taxon>Neoptera</taxon>
        <taxon>Endopterygota</taxon>
        <taxon>Hymenoptera</taxon>
        <taxon>Apocrita</taxon>
        <taxon>Proctotrupomorpha</taxon>
        <taxon>Chalcidoidea</taxon>
        <taxon>Aphelinidae</taxon>
        <taxon>Aphelininae</taxon>
        <taxon>Eretmocerus</taxon>
    </lineage>
</organism>
<keyword evidence="2" id="KW-1185">Reference proteome</keyword>
<protein>
    <submittedName>
        <fullName evidence="1">Uncharacterized protein</fullName>
    </submittedName>
</protein>
<reference evidence="1" key="1">
    <citation type="submission" date="2023-04" db="EMBL/GenBank/DDBJ databases">
        <title>A chromosome-level genome assembly of the parasitoid wasp Eretmocerus hayati.</title>
        <authorList>
            <person name="Zhong Y."/>
            <person name="Liu S."/>
            <person name="Liu Y."/>
        </authorList>
    </citation>
    <scope>NUCLEOTIDE SEQUENCE</scope>
    <source>
        <strain evidence="1">ZJU_SS_LIU_2023</strain>
    </source>
</reference>
<proteinExistence type="predicted"/>
<dbReference type="Proteomes" id="UP001239111">
    <property type="component" value="Chromosome 2"/>
</dbReference>
<evidence type="ECO:0000313" key="1">
    <source>
        <dbReference type="EMBL" id="KAJ8676177.1"/>
    </source>
</evidence>
<gene>
    <name evidence="1" type="ORF">QAD02_011963</name>
</gene>
<sequence>MLDNTDYAANVKDAGHSKALGTLVDSEEGPTRTQPQIKRAWLQVATNTAKTAQAKGQEDPDEYQRLVLKAVKKRDATRMERYKLLVAVHGSENKVVPGQPYTSCQPTSTDTETIVIHDDEVAMVECKEENDVPPPPKSSPVATKVPPPSDESRTGLAGALGKEIDTAMNEVLEEIDTKVTDLKEYMKNKLLSMIDEEIGECFKHSHEMFKRDLS</sequence>
<comment type="caution">
    <text evidence="1">The sequence shown here is derived from an EMBL/GenBank/DDBJ whole genome shotgun (WGS) entry which is preliminary data.</text>
</comment>
<accession>A0ACC2NYI4</accession>
<name>A0ACC2NYI4_9HYME</name>